<reference evidence="2 3" key="1">
    <citation type="submission" date="2009-02" db="EMBL/GenBank/DDBJ databases">
        <title>Sequencing of the draft genome and assembly of Dethiobacter alkaliphilus AHT 1.</title>
        <authorList>
            <consortium name="US DOE Joint Genome Institute (JGI-PGF)"/>
            <person name="Lucas S."/>
            <person name="Copeland A."/>
            <person name="Lapidus A."/>
            <person name="Glavina del Rio T."/>
            <person name="Dalin E."/>
            <person name="Tice H."/>
            <person name="Bruce D."/>
            <person name="Goodwin L."/>
            <person name="Pitluck S."/>
            <person name="Larimer F."/>
            <person name="Land M.L."/>
            <person name="Hauser L."/>
            <person name="Muyzer G."/>
        </authorList>
    </citation>
    <scope>NUCLEOTIDE SEQUENCE [LARGE SCALE GENOMIC DNA]</scope>
    <source>
        <strain evidence="2 3">AHT 1</strain>
    </source>
</reference>
<proteinExistence type="predicted"/>
<name>C0GIW6_DETAL</name>
<organism evidence="2 3">
    <name type="scientific">Dethiobacter alkaliphilus AHT 1</name>
    <dbReference type="NCBI Taxonomy" id="555088"/>
    <lineage>
        <taxon>Bacteria</taxon>
        <taxon>Bacillati</taxon>
        <taxon>Bacillota</taxon>
        <taxon>Dethiobacteria</taxon>
        <taxon>Dethiobacterales</taxon>
        <taxon>Dethiobacteraceae</taxon>
        <taxon>Dethiobacter</taxon>
    </lineage>
</organism>
<comment type="caution">
    <text evidence="2">The sequence shown here is derived from an EMBL/GenBank/DDBJ whole genome shotgun (WGS) entry which is preliminary data.</text>
</comment>
<keyword evidence="3" id="KW-1185">Reference proteome</keyword>
<dbReference type="EMBL" id="ACJM01000013">
    <property type="protein sequence ID" value="EEG76780.1"/>
    <property type="molecule type" value="Genomic_DNA"/>
</dbReference>
<evidence type="ECO:0000259" key="1">
    <source>
        <dbReference type="Pfam" id="PF01835"/>
    </source>
</evidence>
<evidence type="ECO:0000313" key="2">
    <source>
        <dbReference type="EMBL" id="EEG76780.1"/>
    </source>
</evidence>
<dbReference type="SUPFAM" id="SSF49373">
    <property type="entry name" value="Invasin/intimin cell-adhesion fragments"/>
    <property type="match status" value="1"/>
</dbReference>
<gene>
    <name evidence="2" type="ORF">DealDRAFT_2425</name>
</gene>
<feature type="domain" description="Macroglobulin" evidence="1">
    <location>
        <begin position="12"/>
        <end position="98"/>
    </location>
</feature>
<dbReference type="Proteomes" id="UP000006443">
    <property type="component" value="Unassembled WGS sequence"/>
</dbReference>
<evidence type="ECO:0000313" key="3">
    <source>
        <dbReference type="Proteomes" id="UP000006443"/>
    </source>
</evidence>
<dbReference type="AlphaFoldDB" id="C0GIW6"/>
<dbReference type="InterPro" id="IPR002890">
    <property type="entry name" value="MG2"/>
</dbReference>
<dbReference type="STRING" id="555088.DealDRAFT_2425"/>
<protein>
    <recommendedName>
        <fullName evidence="1">Macroglobulin domain-containing protein</fullName>
    </recommendedName>
</protein>
<dbReference type="GO" id="GO:0004866">
    <property type="term" value="F:endopeptidase inhibitor activity"/>
    <property type="evidence" value="ECO:0007669"/>
    <property type="project" value="InterPro"/>
</dbReference>
<dbReference type="Pfam" id="PF01835">
    <property type="entry name" value="MG2"/>
    <property type="match status" value="1"/>
</dbReference>
<dbReference type="InterPro" id="IPR008964">
    <property type="entry name" value="Invasin/intimin_cell_adhesion"/>
</dbReference>
<sequence length="99" mass="10789">MQQPIKLSANTNQSSYAAMEAVTVTIYARRNGDPAPSEQISLAVFRPTGTRTYRTKVHTDKNGICHTVFHLDARDITGSYSVEARASDGSLALTSFLVI</sequence>
<accession>C0GIW6</accession>
<dbReference type="Gene3D" id="2.60.40.1930">
    <property type="match status" value="1"/>
</dbReference>
<dbReference type="RefSeq" id="WP_008517790.1">
    <property type="nucleotide sequence ID" value="NZ_ACJM01000013.1"/>
</dbReference>